<keyword evidence="4" id="KW-1185">Reference proteome</keyword>
<reference evidence="2 4" key="1">
    <citation type="submission" date="2008-03" db="EMBL/GenBank/DDBJ databases">
        <title>Annotation of Ixodes scapularis.</title>
        <authorList>
            <consortium name="Ixodes scapularis Genome Project Consortium"/>
            <person name="Caler E."/>
            <person name="Hannick L.I."/>
            <person name="Bidwell S."/>
            <person name="Joardar V."/>
            <person name="Thiagarajan M."/>
            <person name="Amedeo P."/>
            <person name="Galinsky K.J."/>
            <person name="Schobel S."/>
            <person name="Inman J."/>
            <person name="Hostetler J."/>
            <person name="Miller J."/>
            <person name="Hammond M."/>
            <person name="Megy K."/>
            <person name="Lawson D."/>
            <person name="Kodira C."/>
            <person name="Sutton G."/>
            <person name="Meyer J."/>
            <person name="Hill C.A."/>
            <person name="Birren B."/>
            <person name="Nene V."/>
            <person name="Collins F."/>
            <person name="Alarcon-Chaidez F."/>
            <person name="Wikel S."/>
            <person name="Strausberg R."/>
        </authorList>
    </citation>
    <scope>NUCLEOTIDE SEQUENCE [LARGE SCALE GENOMIC DNA]</scope>
    <source>
        <strain evidence="4">Wikel</strain>
        <strain evidence="2">Wikel colony</strain>
    </source>
</reference>
<evidence type="ECO:0000313" key="4">
    <source>
        <dbReference type="Proteomes" id="UP000001555"/>
    </source>
</evidence>
<protein>
    <submittedName>
        <fullName evidence="2 3">Uncharacterized protein</fullName>
    </submittedName>
</protein>
<dbReference type="AlphaFoldDB" id="B7QN60"/>
<dbReference type="VEuPathDB" id="VectorBase:ISCW015549"/>
<evidence type="ECO:0000313" key="3">
    <source>
        <dbReference type="EnsemblMetazoa" id="ISCW015549-PA"/>
    </source>
</evidence>
<feature type="compositionally biased region" description="Polar residues" evidence="1">
    <location>
        <begin position="99"/>
        <end position="109"/>
    </location>
</feature>
<dbReference type="InParanoid" id="B7QN60"/>
<gene>
    <name evidence="2" type="ORF">IscW_ISCW015549</name>
</gene>
<evidence type="ECO:0000256" key="1">
    <source>
        <dbReference type="SAM" id="MobiDB-lite"/>
    </source>
</evidence>
<name>B7QN60_IXOSC</name>
<dbReference type="EnsemblMetazoa" id="ISCW015549-RA">
    <property type="protein sequence ID" value="ISCW015549-PA"/>
    <property type="gene ID" value="ISCW015549"/>
</dbReference>
<reference evidence="3" key="2">
    <citation type="submission" date="2020-05" db="UniProtKB">
        <authorList>
            <consortium name="EnsemblMetazoa"/>
        </authorList>
    </citation>
    <scope>IDENTIFICATION</scope>
    <source>
        <strain evidence="3">wikel</strain>
    </source>
</reference>
<dbReference type="Proteomes" id="UP000001555">
    <property type="component" value="Unassembled WGS sequence"/>
</dbReference>
<dbReference type="VEuPathDB" id="VectorBase:ISCI015549"/>
<dbReference type="HOGENOM" id="CLU_2186848_0_0_1"/>
<organism>
    <name type="scientific">Ixodes scapularis</name>
    <name type="common">Black-legged tick</name>
    <name type="synonym">Deer tick</name>
    <dbReference type="NCBI Taxonomy" id="6945"/>
    <lineage>
        <taxon>Eukaryota</taxon>
        <taxon>Metazoa</taxon>
        <taxon>Ecdysozoa</taxon>
        <taxon>Arthropoda</taxon>
        <taxon>Chelicerata</taxon>
        <taxon>Arachnida</taxon>
        <taxon>Acari</taxon>
        <taxon>Parasitiformes</taxon>
        <taxon>Ixodida</taxon>
        <taxon>Ixodoidea</taxon>
        <taxon>Ixodidae</taxon>
        <taxon>Ixodinae</taxon>
        <taxon>Ixodes</taxon>
    </lineage>
</organism>
<evidence type="ECO:0000313" key="2">
    <source>
        <dbReference type="EMBL" id="EEC20282.1"/>
    </source>
</evidence>
<feature type="region of interest" description="Disordered" evidence="1">
    <location>
        <begin position="82"/>
        <end position="109"/>
    </location>
</feature>
<dbReference type="PaxDb" id="6945-B7QN60"/>
<proteinExistence type="predicted"/>
<dbReference type="EMBL" id="DS976593">
    <property type="protein sequence ID" value="EEC20282.1"/>
    <property type="molecule type" value="Genomic_DNA"/>
</dbReference>
<accession>B7QN60</accession>
<sequence>MGIRKNFCTHDSLAMIYHDVGDRHPNNQQLRAMVTVDLKKTYDTVPHEAVVSSMYEEGLEEKQLDFFCSFLAGRRYLVKLGDGPDARSSTTKEKKHWNPSRSSGVANII</sequence>
<dbReference type="EMBL" id="ABJB010110410">
    <property type="status" value="NOT_ANNOTATED_CDS"/>
    <property type="molecule type" value="Genomic_DNA"/>
</dbReference>